<dbReference type="InterPro" id="IPR011614">
    <property type="entry name" value="Catalase_core"/>
</dbReference>
<evidence type="ECO:0000259" key="14">
    <source>
        <dbReference type="SMART" id="SM01060"/>
    </source>
</evidence>
<keyword evidence="5 11" id="KW-0560">Oxidoreductase</keyword>
<feature type="active site" evidence="9">
    <location>
        <position position="145"/>
    </location>
</feature>
<dbReference type="AlphaFoldDB" id="A0A316TXE9"/>
<comment type="similarity">
    <text evidence="1 11">Belongs to the catalase family.</text>
</comment>
<dbReference type="GO" id="GO:0042542">
    <property type="term" value="P:response to hydrogen peroxide"/>
    <property type="evidence" value="ECO:0007669"/>
    <property type="project" value="TreeGrafter"/>
</dbReference>
<keyword evidence="3 10" id="KW-0349">Heme</keyword>
<dbReference type="RefSeq" id="XP_025345249.1">
    <property type="nucleotide sequence ID" value="XM_025493377.1"/>
</dbReference>
<dbReference type="GO" id="GO:0005777">
    <property type="term" value="C:peroxisome"/>
    <property type="evidence" value="ECO:0007669"/>
    <property type="project" value="TreeGrafter"/>
</dbReference>
<feature type="region of interest" description="Disordered" evidence="13">
    <location>
        <begin position="517"/>
        <end position="540"/>
    </location>
</feature>
<dbReference type="InterPro" id="IPR010582">
    <property type="entry name" value="Catalase_immune_responsive"/>
</dbReference>
<dbReference type="PANTHER" id="PTHR11465:SF62">
    <property type="entry name" value="CATALASE T"/>
    <property type="match status" value="1"/>
</dbReference>
<evidence type="ECO:0000256" key="4">
    <source>
        <dbReference type="ARBA" id="ARBA00022723"/>
    </source>
</evidence>
<sequence length="553" mass="62296">MSQCKKVPLNVRSFDEDTYGSGGTYTTSNGVNVTHPYESQRVGSKGPLLLGDFHLVDLLSHFDRERIPERVVHAKGGGAHGVYRTTHPIPHLTRAGIFSEKKECPVTVRFSTVGGESGSPDTARDPRGFSIKFRTEEGNMDWVYNNTPIFFLRDAAKFPHFIHTQKRHPATHATHSDDSTAFWDYVGQDPESIHQMLYMFGDRGRPKSWRHMQGYSGHTFKFATEDSWHYCQIHVLSDQGVQNYEDDAEADAASPDAHQLDLFNAIEKGEFPSWTVYYQIMTPQESLETDVNVLDLTKTWPRDKFPLHELGKIELNQNVENYFAEIEQVAFNPAHLVPGFEPSADPVLQSRLFSYPDTHRHRIGPNYQQLPVNQPSKKVGNIYNFQRDGSMAFYNQGSRPNYLSSIEPPQLAARSIDVEKIAQHEGKERLYLSGIVDGDFDQAKALYSRVMDSAQRERVKQRVAGHMATCTNKQVLANAISIWHQVDADLAKHLAKENGIQSYETDLTKMTFLGSHNWTGGNKPKTEDERQDDNAGSAVTALANKAKAKAAAL</sequence>
<name>A0A316TXE9_9BASI</name>
<evidence type="ECO:0000256" key="5">
    <source>
        <dbReference type="ARBA" id="ARBA00023002"/>
    </source>
</evidence>
<accession>A0A316TXE9</accession>
<dbReference type="Proteomes" id="UP000245942">
    <property type="component" value="Unassembled WGS sequence"/>
</dbReference>
<dbReference type="PRINTS" id="PR00067">
    <property type="entry name" value="CATALASE"/>
</dbReference>
<comment type="cofactor">
    <cofactor evidence="10">
        <name>heme</name>
        <dbReference type="ChEBI" id="CHEBI:30413"/>
    </cofactor>
</comment>
<dbReference type="InterPro" id="IPR020835">
    <property type="entry name" value="Catalase_sf"/>
</dbReference>
<evidence type="ECO:0000256" key="3">
    <source>
        <dbReference type="ARBA" id="ARBA00022617"/>
    </source>
</evidence>
<dbReference type="EC" id="1.11.1.6" evidence="11"/>
<comment type="catalytic activity">
    <reaction evidence="11">
        <text>2 H2O2 = O2 + 2 H2O</text>
        <dbReference type="Rhea" id="RHEA:20309"/>
        <dbReference type="ChEBI" id="CHEBI:15377"/>
        <dbReference type="ChEBI" id="CHEBI:15379"/>
        <dbReference type="ChEBI" id="CHEBI:16240"/>
        <dbReference type="EC" id="1.11.1.6"/>
    </reaction>
</comment>
<dbReference type="PROSITE" id="PS51402">
    <property type="entry name" value="CATALASE_3"/>
    <property type="match status" value="1"/>
</dbReference>
<keyword evidence="2 11" id="KW-0575">Peroxidase</keyword>
<evidence type="ECO:0000256" key="7">
    <source>
        <dbReference type="ARBA" id="ARBA00023324"/>
    </source>
</evidence>
<dbReference type="PIRSF" id="PIRSF038928">
    <property type="entry name" value="Catalase_clade1-3"/>
    <property type="match status" value="1"/>
</dbReference>
<dbReference type="GO" id="GO:0046872">
    <property type="term" value="F:metal ion binding"/>
    <property type="evidence" value="ECO:0007669"/>
    <property type="project" value="UniProtKB-KW"/>
</dbReference>
<dbReference type="OrthoDB" id="6880011at2759"/>
<comment type="function">
    <text evidence="8 12">Catalyzes the degradation of hydrogen peroxide (H(2)O(2)) generated by peroxisomal oxidases to water and oxygen, thereby protecting cells from the toxic effects of hydrogen peroxide.</text>
</comment>
<dbReference type="Gene3D" id="2.40.180.10">
    <property type="entry name" value="Catalase core domain"/>
    <property type="match status" value="1"/>
</dbReference>
<dbReference type="FunFam" id="2.40.180.10:FF:000001">
    <property type="entry name" value="Catalase"/>
    <property type="match status" value="1"/>
</dbReference>
<gene>
    <name evidence="15" type="ORF">BCV69DRAFT_285390</name>
</gene>
<dbReference type="InterPro" id="IPR002226">
    <property type="entry name" value="Catalase_haem_BS"/>
</dbReference>
<dbReference type="PROSITE" id="PS00438">
    <property type="entry name" value="CATALASE_2"/>
    <property type="match status" value="1"/>
</dbReference>
<dbReference type="InterPro" id="IPR024708">
    <property type="entry name" value="Catalase_AS"/>
</dbReference>
<reference evidence="15 16" key="1">
    <citation type="journal article" date="2018" name="Mol. Biol. Evol.">
        <title>Broad Genomic Sampling Reveals a Smut Pathogenic Ancestry of the Fungal Clade Ustilaginomycotina.</title>
        <authorList>
            <person name="Kijpornyongpan T."/>
            <person name="Mondo S.J."/>
            <person name="Barry K."/>
            <person name="Sandor L."/>
            <person name="Lee J."/>
            <person name="Lipzen A."/>
            <person name="Pangilinan J."/>
            <person name="LaButti K."/>
            <person name="Hainaut M."/>
            <person name="Henrissat B."/>
            <person name="Grigoriev I.V."/>
            <person name="Spatafora J.W."/>
            <person name="Aime M.C."/>
        </authorList>
    </citation>
    <scope>NUCLEOTIDE SEQUENCE [LARGE SCALE GENOMIC DNA]</scope>
    <source>
        <strain evidence="15 16">MCA 4718</strain>
    </source>
</reference>
<dbReference type="EMBL" id="KZ819338">
    <property type="protein sequence ID" value="PWN18089.1"/>
    <property type="molecule type" value="Genomic_DNA"/>
</dbReference>
<dbReference type="SUPFAM" id="SSF56634">
    <property type="entry name" value="Heme-dependent catalase-like"/>
    <property type="match status" value="1"/>
</dbReference>
<dbReference type="InterPro" id="IPR018028">
    <property type="entry name" value="Catalase"/>
</dbReference>
<dbReference type="PANTHER" id="PTHR11465">
    <property type="entry name" value="CATALASE"/>
    <property type="match status" value="1"/>
</dbReference>
<evidence type="ECO:0000256" key="6">
    <source>
        <dbReference type="ARBA" id="ARBA00023004"/>
    </source>
</evidence>
<dbReference type="GO" id="GO:0042744">
    <property type="term" value="P:hydrogen peroxide catabolic process"/>
    <property type="evidence" value="ECO:0007669"/>
    <property type="project" value="UniProtKB-KW"/>
</dbReference>
<protein>
    <recommendedName>
        <fullName evidence="11">Catalase</fullName>
        <ecNumber evidence="11">1.11.1.6</ecNumber>
    </recommendedName>
</protein>
<evidence type="ECO:0000256" key="9">
    <source>
        <dbReference type="PIRSR" id="PIRSR038928-1"/>
    </source>
</evidence>
<evidence type="ECO:0000256" key="1">
    <source>
        <dbReference type="ARBA" id="ARBA00005329"/>
    </source>
</evidence>
<dbReference type="PROSITE" id="PS00437">
    <property type="entry name" value="CATALASE_1"/>
    <property type="match status" value="1"/>
</dbReference>
<dbReference type="SMART" id="SM01060">
    <property type="entry name" value="Catalase"/>
    <property type="match status" value="1"/>
</dbReference>
<evidence type="ECO:0000313" key="15">
    <source>
        <dbReference type="EMBL" id="PWN18089.1"/>
    </source>
</evidence>
<dbReference type="Pfam" id="PF00199">
    <property type="entry name" value="Catalase"/>
    <property type="match status" value="1"/>
</dbReference>
<feature type="domain" description="Catalase core" evidence="14">
    <location>
        <begin position="26"/>
        <end position="410"/>
    </location>
</feature>
<evidence type="ECO:0000256" key="11">
    <source>
        <dbReference type="RuleBase" id="RU000498"/>
    </source>
</evidence>
<dbReference type="GO" id="GO:0020037">
    <property type="term" value="F:heme binding"/>
    <property type="evidence" value="ECO:0007669"/>
    <property type="project" value="InterPro"/>
</dbReference>
<evidence type="ECO:0000256" key="8">
    <source>
        <dbReference type="ARBA" id="ARBA00044729"/>
    </source>
</evidence>
<dbReference type="GO" id="GO:0004096">
    <property type="term" value="F:catalase activity"/>
    <property type="evidence" value="ECO:0007669"/>
    <property type="project" value="UniProtKB-EC"/>
</dbReference>
<feature type="binding site" description="axial binding residue" evidence="10">
    <location>
        <position position="355"/>
    </location>
    <ligand>
        <name>heme</name>
        <dbReference type="ChEBI" id="CHEBI:30413"/>
    </ligand>
    <ligandPart>
        <name>Fe</name>
        <dbReference type="ChEBI" id="CHEBI:18248"/>
    </ligandPart>
</feature>
<evidence type="ECO:0000256" key="10">
    <source>
        <dbReference type="PIRSR" id="PIRSR038928-2"/>
    </source>
</evidence>
<organism evidence="15 16">
    <name type="scientific">Pseudomicrostroma glucosiphilum</name>
    <dbReference type="NCBI Taxonomy" id="1684307"/>
    <lineage>
        <taxon>Eukaryota</taxon>
        <taxon>Fungi</taxon>
        <taxon>Dikarya</taxon>
        <taxon>Basidiomycota</taxon>
        <taxon>Ustilaginomycotina</taxon>
        <taxon>Exobasidiomycetes</taxon>
        <taxon>Microstromatales</taxon>
        <taxon>Microstromatales incertae sedis</taxon>
        <taxon>Pseudomicrostroma</taxon>
    </lineage>
</organism>
<dbReference type="GeneID" id="37015111"/>
<dbReference type="STRING" id="1684307.A0A316TXE9"/>
<evidence type="ECO:0000256" key="13">
    <source>
        <dbReference type="SAM" id="MobiDB-lite"/>
    </source>
</evidence>
<evidence type="ECO:0000313" key="16">
    <source>
        <dbReference type="Proteomes" id="UP000245942"/>
    </source>
</evidence>
<keyword evidence="16" id="KW-1185">Reference proteome</keyword>
<evidence type="ECO:0000256" key="2">
    <source>
        <dbReference type="ARBA" id="ARBA00022559"/>
    </source>
</evidence>
<dbReference type="GO" id="GO:0005739">
    <property type="term" value="C:mitochondrion"/>
    <property type="evidence" value="ECO:0007669"/>
    <property type="project" value="TreeGrafter"/>
</dbReference>
<keyword evidence="7 11" id="KW-0376">Hydrogen peroxide</keyword>
<feature type="active site" evidence="9">
    <location>
        <position position="73"/>
    </location>
</feature>
<keyword evidence="4 10" id="KW-0479">Metal-binding</keyword>
<keyword evidence="6 10" id="KW-0408">Iron</keyword>
<dbReference type="Pfam" id="PF06628">
    <property type="entry name" value="Catalase-rel"/>
    <property type="match status" value="1"/>
</dbReference>
<dbReference type="InterPro" id="IPR024711">
    <property type="entry name" value="Catalase_clade1/3"/>
</dbReference>
<proteinExistence type="inferred from homology"/>
<evidence type="ECO:0000256" key="12">
    <source>
        <dbReference type="RuleBase" id="RU004142"/>
    </source>
</evidence>